<name>A0A1Q3A928_ZYGRO</name>
<feature type="binding site" evidence="6">
    <location>
        <position position="192"/>
    </location>
    <ligand>
        <name>FAD</name>
        <dbReference type="ChEBI" id="CHEBI:57692"/>
    </ligand>
</feature>
<evidence type="ECO:0000313" key="9">
    <source>
        <dbReference type="Proteomes" id="UP000187013"/>
    </source>
</evidence>
<comment type="caution">
    <text evidence="8">The sequence shown here is derived from an EMBL/GenBank/DDBJ whole genome shotgun (WGS) entry which is preliminary data.</text>
</comment>
<dbReference type="OrthoDB" id="409956at2759"/>
<dbReference type="GO" id="GO:0071949">
    <property type="term" value="F:FAD binding"/>
    <property type="evidence" value="ECO:0007669"/>
    <property type="project" value="InterPro"/>
</dbReference>
<evidence type="ECO:0000256" key="6">
    <source>
        <dbReference type="PIRSR" id="PIRSR000189-1"/>
    </source>
</evidence>
<accession>A0A1Q3A928</accession>
<protein>
    <recommendedName>
        <fullName evidence="7">FAD dependent oxidoreductase domain-containing protein</fullName>
    </recommendedName>
</protein>
<dbReference type="Pfam" id="PF01266">
    <property type="entry name" value="DAO"/>
    <property type="match status" value="1"/>
</dbReference>
<dbReference type="Proteomes" id="UP000187013">
    <property type="component" value="Unassembled WGS sequence"/>
</dbReference>
<evidence type="ECO:0000259" key="7">
    <source>
        <dbReference type="Pfam" id="PF01266"/>
    </source>
</evidence>
<feature type="domain" description="FAD dependent oxidoreductase" evidence="7">
    <location>
        <begin position="4"/>
        <end position="347"/>
    </location>
</feature>
<evidence type="ECO:0000256" key="4">
    <source>
        <dbReference type="ARBA" id="ARBA00022827"/>
    </source>
</evidence>
<dbReference type="PIRSF" id="PIRSF000189">
    <property type="entry name" value="D-aa_oxidase"/>
    <property type="match status" value="1"/>
</dbReference>
<dbReference type="PANTHER" id="PTHR11530:SF11">
    <property type="entry name" value="D-ASPARTATE OXIDASE"/>
    <property type="match status" value="1"/>
</dbReference>
<keyword evidence="3" id="KW-0285">Flavoprotein</keyword>
<comment type="cofactor">
    <cofactor evidence="1 6">
        <name>FAD</name>
        <dbReference type="ChEBI" id="CHEBI:57692"/>
    </cofactor>
</comment>
<dbReference type="GO" id="GO:0003884">
    <property type="term" value="F:D-amino-acid oxidase activity"/>
    <property type="evidence" value="ECO:0007669"/>
    <property type="project" value="InterPro"/>
</dbReference>
<organism evidence="8 9">
    <name type="scientific">Zygosaccharomyces rouxii</name>
    <dbReference type="NCBI Taxonomy" id="4956"/>
    <lineage>
        <taxon>Eukaryota</taxon>
        <taxon>Fungi</taxon>
        <taxon>Dikarya</taxon>
        <taxon>Ascomycota</taxon>
        <taxon>Saccharomycotina</taxon>
        <taxon>Saccharomycetes</taxon>
        <taxon>Saccharomycetales</taxon>
        <taxon>Saccharomycetaceae</taxon>
        <taxon>Zygosaccharomyces</taxon>
    </lineage>
</organism>
<dbReference type="InterPro" id="IPR006076">
    <property type="entry name" value="FAD-dep_OxRdtase"/>
</dbReference>
<evidence type="ECO:0000256" key="1">
    <source>
        <dbReference type="ARBA" id="ARBA00001974"/>
    </source>
</evidence>
<dbReference type="InterPro" id="IPR006181">
    <property type="entry name" value="D-amino_acid_oxidase_CS"/>
</dbReference>
<gene>
    <name evidence="8" type="ORF">ZYGR_0AG00740</name>
</gene>
<evidence type="ECO:0000256" key="3">
    <source>
        <dbReference type="ARBA" id="ARBA00022630"/>
    </source>
</evidence>
<dbReference type="GO" id="GO:0005737">
    <property type="term" value="C:cytoplasm"/>
    <property type="evidence" value="ECO:0007669"/>
    <property type="project" value="TreeGrafter"/>
</dbReference>
<proteinExistence type="inferred from homology"/>
<dbReference type="PANTHER" id="PTHR11530">
    <property type="entry name" value="D-AMINO ACID OXIDASE"/>
    <property type="match status" value="1"/>
</dbReference>
<dbReference type="GO" id="GO:0019478">
    <property type="term" value="P:D-amino acid catabolic process"/>
    <property type="evidence" value="ECO:0007669"/>
    <property type="project" value="TreeGrafter"/>
</dbReference>
<reference evidence="8 9" key="1">
    <citation type="submission" date="2016-08" db="EMBL/GenBank/DDBJ databases">
        <title>Draft genome sequence of allopolyploid Zygosaccharomyces rouxii.</title>
        <authorList>
            <person name="Watanabe J."/>
            <person name="Uehara K."/>
            <person name="Mogi Y."/>
            <person name="Tsukioka Y."/>
        </authorList>
    </citation>
    <scope>NUCLEOTIDE SEQUENCE [LARGE SCALE GENOMIC DNA]</scope>
    <source>
        <strain evidence="8 9">NBRC 110957</strain>
    </source>
</reference>
<dbReference type="Gene3D" id="3.40.50.720">
    <property type="entry name" value="NAD(P)-binding Rossmann-like Domain"/>
    <property type="match status" value="1"/>
</dbReference>
<keyword evidence="5" id="KW-0560">Oxidoreductase</keyword>
<dbReference type="PROSITE" id="PS00677">
    <property type="entry name" value="DAO"/>
    <property type="match status" value="1"/>
</dbReference>
<dbReference type="SUPFAM" id="SSF51971">
    <property type="entry name" value="Nucleotide-binding domain"/>
    <property type="match status" value="1"/>
</dbReference>
<dbReference type="AlphaFoldDB" id="A0A1Q3A928"/>
<comment type="similarity">
    <text evidence="2">Belongs to the DAMOX/DASOX family.</text>
</comment>
<keyword evidence="4 6" id="KW-0274">FAD</keyword>
<evidence type="ECO:0000256" key="2">
    <source>
        <dbReference type="ARBA" id="ARBA00006730"/>
    </source>
</evidence>
<evidence type="ECO:0000256" key="5">
    <source>
        <dbReference type="ARBA" id="ARBA00023002"/>
    </source>
</evidence>
<evidence type="ECO:0000313" key="8">
    <source>
        <dbReference type="EMBL" id="GAV52083.1"/>
    </source>
</evidence>
<feature type="binding site" evidence="6">
    <location>
        <begin position="48"/>
        <end position="49"/>
    </location>
    <ligand>
        <name>FAD</name>
        <dbReference type="ChEBI" id="CHEBI:57692"/>
    </ligand>
</feature>
<sequence>MSNVVVLGGGVSGLTSALCLLAQFKDTIRELTVLASEYPGDYHAPDYTSPWAGANWCSFADDGDKLQIQRDKLTYGLLLQLADSERDCGIKKFCLKTFIPRKSVLPWFIKERFVKGLKELANEEVVSRKLDPCQVRGFEFLTVSINPTRYNSYLVSQIVKAGGTVRRIKRLDTIDEVVDVMGYVPSLVVNCTGVNAGKLLREVDPDEQDKVFPVKGHILQIYEDLPFQIIIEDLPKEDNPVPNQFLNVFPRPEGGCIVGGLAAKGDYSEDIDPEISSSMLRVMKKHIPELSTATVYNSYVGFRPGRKGGVRIDLSEYPLARHVGTIKVVHNYGIGGAGYQSSYGNAMEVCGYAEKAFSQRPRCPFRL</sequence>
<dbReference type="EMBL" id="BDGX01000033">
    <property type="protein sequence ID" value="GAV52083.1"/>
    <property type="molecule type" value="Genomic_DNA"/>
</dbReference>
<dbReference type="SUPFAM" id="SSF54373">
    <property type="entry name" value="FAD-linked reductases, C-terminal domain"/>
    <property type="match status" value="1"/>
</dbReference>
<dbReference type="Gene3D" id="3.30.9.10">
    <property type="entry name" value="D-Amino Acid Oxidase, subunit A, domain 2"/>
    <property type="match status" value="1"/>
</dbReference>
<feature type="binding site" evidence="6">
    <location>
        <position position="336"/>
    </location>
    <ligand>
        <name>D-dopa</name>
        <dbReference type="ChEBI" id="CHEBI:149689"/>
    </ligand>
</feature>
<feature type="binding site" evidence="6">
    <location>
        <position position="303"/>
    </location>
    <ligand>
        <name>D-dopa</name>
        <dbReference type="ChEBI" id="CHEBI:149689"/>
    </ligand>
</feature>
<dbReference type="InterPro" id="IPR023209">
    <property type="entry name" value="DAO"/>
</dbReference>